<organism evidence="3">
    <name type="scientific">Pandoravirus macleodensis</name>
    <dbReference type="NCBI Taxonomy" id="2107707"/>
    <lineage>
        <taxon>Viruses</taxon>
        <taxon>Pandoravirus</taxon>
    </lineage>
</organism>
<evidence type="ECO:0000256" key="1">
    <source>
        <dbReference type="SAM" id="Coils"/>
    </source>
</evidence>
<gene>
    <name evidence="3" type="ORF">pmac_cds_926</name>
</gene>
<feature type="region of interest" description="Disordered" evidence="2">
    <location>
        <begin position="1"/>
        <end position="152"/>
    </location>
</feature>
<protein>
    <submittedName>
        <fullName evidence="3">Uncharacterized protein</fullName>
    </submittedName>
</protein>
<sequence>MLIGSATDPRRGHDNPRRQPIGPTAGAVTPSGPQPHLSAQQHLPQQQQQPQHQEYYRTRNSDLRQDNARRHGRITLVDHDSLGTATARDHETTHITPAPIRQQGMSLPPPSMSRVHKDDHGRRGGSSDIDYERGETDEDDEESYEEDLEGVDEYRYQYDYNGARSTVDAVDDNERVHRVRCAVPRPDAPATDSTDDEEDDDSQYDSDSQEDGSYSDGSDDDDDKGHDALVRLCRKWRTSRVRLETLAAASKVLRQERNELERRLINHMRERGIDDVDAFGTIERGRRVKVHIKQAPTTCSVSDKILRAAVFQHVSAEMAHMCAIDEAAKKAAREARKAKEASSSSSKKRGPYGDAPGLPQAKHPRRTSTGPSSPTASDRASYRPDGGLVEKSERIDRASSTDASSDSHDDDASGSNYDDDDDSYDDSGSDDDGGQVVQGVSLSEALGAALAQARRQAQREIATPRFIVEVFVYDHKDRAREHEPLMIDMSKGKARAQGQDAVKKGRRRRARLDTRDPSSPPKLSREATQWAARLHVVIENLAKIRAEASPLRAHMAALTVDLPSPTSSPSQLQSASHPATTTDGANADGGDTAIADTAAAARGGTSSKSTPTARAAAAEAKRLRHARYASLRDSVAAYLNAHGPRPDERGGLAVRFVESAGGRNTPGTTATYRIRTVERGRNGNITVGRYAAAATSAASTALSAVGLRPDRPASKAALDRAFGNAAVRAVLFDALKTSLADTREKCKATLTRNLVITKVPSGPSPSKRAP</sequence>
<feature type="compositionally biased region" description="Acidic residues" evidence="2">
    <location>
        <begin position="193"/>
        <end position="210"/>
    </location>
</feature>
<feature type="compositionally biased region" description="Basic and acidic residues" evidence="2">
    <location>
        <begin position="54"/>
        <end position="69"/>
    </location>
</feature>
<feature type="region of interest" description="Disordered" evidence="2">
    <location>
        <begin position="334"/>
        <end position="436"/>
    </location>
</feature>
<dbReference type="RefSeq" id="YP_009481610.1">
    <property type="nucleotide sequence ID" value="NC_037665.1"/>
</dbReference>
<evidence type="ECO:0000313" key="3">
    <source>
        <dbReference type="EMBL" id="AVK77614.1"/>
    </source>
</evidence>
<feature type="compositionally biased region" description="Basic and acidic residues" evidence="2">
    <location>
        <begin position="76"/>
        <end position="93"/>
    </location>
</feature>
<dbReference type="EMBL" id="MG011691">
    <property type="protein sequence ID" value="AVK77614.1"/>
    <property type="molecule type" value="Genomic_DNA"/>
</dbReference>
<evidence type="ECO:0000256" key="2">
    <source>
        <dbReference type="SAM" id="MobiDB-lite"/>
    </source>
</evidence>
<feature type="compositionally biased region" description="Low complexity" evidence="2">
    <location>
        <begin position="34"/>
        <end position="53"/>
    </location>
</feature>
<feature type="region of interest" description="Disordered" evidence="2">
    <location>
        <begin position="491"/>
        <end position="527"/>
    </location>
</feature>
<keyword evidence="1" id="KW-0175">Coiled coil</keyword>
<dbReference type="Proteomes" id="UP000249758">
    <property type="component" value="Segment"/>
</dbReference>
<feature type="coiled-coil region" evidence="1">
    <location>
        <begin position="243"/>
        <end position="270"/>
    </location>
</feature>
<feature type="compositionally biased region" description="Polar residues" evidence="2">
    <location>
        <begin position="367"/>
        <end position="378"/>
    </location>
</feature>
<feature type="region of interest" description="Disordered" evidence="2">
    <location>
        <begin position="600"/>
        <end position="619"/>
    </location>
</feature>
<feature type="compositionally biased region" description="Basic and acidic residues" evidence="2">
    <location>
        <begin position="8"/>
        <end position="17"/>
    </location>
</feature>
<proteinExistence type="predicted"/>
<accession>A0A2U7UGK7</accession>
<feature type="compositionally biased region" description="Acidic residues" evidence="2">
    <location>
        <begin position="135"/>
        <end position="151"/>
    </location>
</feature>
<dbReference type="KEGG" id="vg:36842069"/>
<feature type="compositionally biased region" description="Acidic residues" evidence="2">
    <location>
        <begin position="417"/>
        <end position="433"/>
    </location>
</feature>
<name>A0A2U7UGK7_9VIRU</name>
<feature type="region of interest" description="Disordered" evidence="2">
    <location>
        <begin position="178"/>
        <end position="224"/>
    </location>
</feature>
<feature type="compositionally biased region" description="Basic and acidic residues" evidence="2">
    <location>
        <begin position="388"/>
        <end position="411"/>
    </location>
</feature>
<dbReference type="InterPro" id="IPR043806">
    <property type="entry name" value="DUF5870"/>
</dbReference>
<dbReference type="Pfam" id="PF19195">
    <property type="entry name" value="DUF5870"/>
    <property type="match status" value="2"/>
</dbReference>
<feature type="region of interest" description="Disordered" evidence="2">
    <location>
        <begin position="562"/>
        <end position="591"/>
    </location>
</feature>
<reference evidence="3" key="1">
    <citation type="journal article" date="2018" name="Nat. Commun.">
        <title>Diversity and evolution of the emerging Pandoraviridae family.</title>
        <authorList>
            <person name="Legendre M."/>
            <person name="Fabre E."/>
            <person name="Poirot O."/>
            <person name="Jeudy S."/>
            <person name="Lartigue A."/>
            <person name="Alempic J.M."/>
            <person name="Beucher L."/>
            <person name="Philippe N."/>
            <person name="Bertaux L."/>
            <person name="Christo-Foroux E."/>
            <person name="Labadie K."/>
            <person name="Coute Y."/>
            <person name="Abergel C."/>
            <person name="Claverie J.M."/>
        </authorList>
    </citation>
    <scope>NUCLEOTIDE SEQUENCE [LARGE SCALE GENOMIC DNA]</scope>
    <source>
        <strain evidence="3">Macleodensis</strain>
    </source>
</reference>
<dbReference type="GeneID" id="36842069"/>